<dbReference type="OrthoDB" id="1955443at2"/>
<evidence type="ECO:0000313" key="2">
    <source>
        <dbReference type="EMBL" id="AOT68316.1"/>
    </source>
</evidence>
<evidence type="ECO:0000313" key="3">
    <source>
        <dbReference type="Proteomes" id="UP000095743"/>
    </source>
</evidence>
<gene>
    <name evidence="2" type="ORF">Gferi_01150</name>
</gene>
<organism evidence="2 3">
    <name type="scientific">Geosporobacter ferrireducens</name>
    <dbReference type="NCBI Taxonomy" id="1424294"/>
    <lineage>
        <taxon>Bacteria</taxon>
        <taxon>Bacillati</taxon>
        <taxon>Bacillota</taxon>
        <taxon>Clostridia</taxon>
        <taxon>Peptostreptococcales</taxon>
        <taxon>Thermotaleaceae</taxon>
        <taxon>Geosporobacter</taxon>
    </lineage>
</organism>
<protein>
    <submittedName>
        <fullName evidence="2">Uncharacterized protein</fullName>
    </submittedName>
</protein>
<feature type="coiled-coil region" evidence="1">
    <location>
        <begin position="27"/>
        <end position="91"/>
    </location>
</feature>
<dbReference type="KEGG" id="gfe:Gferi_01150"/>
<dbReference type="AlphaFoldDB" id="A0A1D8GBP5"/>
<name>A0A1D8GBP5_9FIRM</name>
<dbReference type="EMBL" id="CP017269">
    <property type="protein sequence ID" value="AOT68316.1"/>
    <property type="molecule type" value="Genomic_DNA"/>
</dbReference>
<keyword evidence="3" id="KW-1185">Reference proteome</keyword>
<proteinExistence type="predicted"/>
<evidence type="ECO:0000256" key="1">
    <source>
        <dbReference type="SAM" id="Coils"/>
    </source>
</evidence>
<accession>A0A1D8GBP5</accession>
<sequence>MLDERIFREYYETILHMIRNLGIDNTDDFLRQELSNASREVAALREKILEMKSNLDKKTNMDELRHIQYDLEDAQALLENLLHKLRTTDERYLCLKEYLRRNPIEIE</sequence>
<dbReference type="Proteomes" id="UP000095743">
    <property type="component" value="Chromosome"/>
</dbReference>
<keyword evidence="1" id="KW-0175">Coiled coil</keyword>
<dbReference type="STRING" id="1424294.Gferi_01150"/>
<dbReference type="RefSeq" id="WP_069973869.1">
    <property type="nucleotide sequence ID" value="NZ_CP017269.1"/>
</dbReference>
<reference evidence="2 3" key="1">
    <citation type="submission" date="2016-09" db="EMBL/GenBank/DDBJ databases">
        <title>Genomic analysis reveals versatility of anaerobic energy metabolism of Geosporobacter ferrireducens IRF9 of phylum Firmicutes.</title>
        <authorList>
            <person name="Kim S.-J."/>
        </authorList>
    </citation>
    <scope>NUCLEOTIDE SEQUENCE [LARGE SCALE GENOMIC DNA]</scope>
    <source>
        <strain evidence="2 3">IRF9</strain>
    </source>
</reference>